<reference evidence="1" key="1">
    <citation type="submission" date="2022-11" db="EMBL/GenBank/DDBJ databases">
        <authorList>
            <person name="Petersen C."/>
        </authorList>
    </citation>
    <scope>NUCLEOTIDE SEQUENCE</scope>
    <source>
        <strain evidence="1">IBT 22155</strain>
    </source>
</reference>
<dbReference type="EMBL" id="JAPQKL010000004">
    <property type="protein sequence ID" value="KAJ5135825.1"/>
    <property type="molecule type" value="Genomic_DNA"/>
</dbReference>
<dbReference type="AlphaFoldDB" id="A0A9W9L312"/>
<gene>
    <name evidence="1" type="ORF">N7515_005103</name>
</gene>
<keyword evidence="2" id="KW-1185">Reference proteome</keyword>
<evidence type="ECO:0000313" key="1">
    <source>
        <dbReference type="EMBL" id="KAJ5135825.1"/>
    </source>
</evidence>
<dbReference type="RefSeq" id="XP_056522797.1">
    <property type="nucleotide sequence ID" value="XM_056665847.1"/>
</dbReference>
<dbReference type="GeneID" id="81405017"/>
<sequence>MAEPSSHRPAAEDKTCKSRMWTFATEELSTFSTIERTHVDQMDKILRSNRLQHVSKRNIPWPFPDGQTEEKMHKISLFCKRASCLVLGEQDVTPGWTINDAIRRVFRRAATAPGKSIVLIHYAGHGAVNTGRPQGREASYDNAAPT</sequence>
<dbReference type="OrthoDB" id="4760831at2759"/>
<reference evidence="1" key="2">
    <citation type="journal article" date="2023" name="IMA Fungus">
        <title>Comparative genomic study of the Penicillium genus elucidates a diverse pangenome and 15 lateral gene transfer events.</title>
        <authorList>
            <person name="Petersen C."/>
            <person name="Sorensen T."/>
            <person name="Nielsen M.R."/>
            <person name="Sondergaard T.E."/>
            <person name="Sorensen J.L."/>
            <person name="Fitzpatrick D.A."/>
            <person name="Frisvad J.C."/>
            <person name="Nielsen K.L."/>
        </authorList>
    </citation>
    <scope>NUCLEOTIDE SEQUENCE</scope>
    <source>
        <strain evidence="1">IBT 22155</strain>
    </source>
</reference>
<name>A0A9W9L312_9EURO</name>
<proteinExistence type="predicted"/>
<organism evidence="1 2">
    <name type="scientific">Penicillium bovifimosum</name>
    <dbReference type="NCBI Taxonomy" id="126998"/>
    <lineage>
        <taxon>Eukaryota</taxon>
        <taxon>Fungi</taxon>
        <taxon>Dikarya</taxon>
        <taxon>Ascomycota</taxon>
        <taxon>Pezizomycotina</taxon>
        <taxon>Eurotiomycetes</taxon>
        <taxon>Eurotiomycetidae</taxon>
        <taxon>Eurotiales</taxon>
        <taxon>Aspergillaceae</taxon>
        <taxon>Penicillium</taxon>
    </lineage>
</organism>
<protein>
    <submittedName>
        <fullName evidence="1">Uncharacterized protein</fullName>
    </submittedName>
</protein>
<dbReference type="Proteomes" id="UP001149079">
    <property type="component" value="Unassembled WGS sequence"/>
</dbReference>
<comment type="caution">
    <text evidence="1">The sequence shown here is derived from an EMBL/GenBank/DDBJ whole genome shotgun (WGS) entry which is preliminary data.</text>
</comment>
<accession>A0A9W9L312</accession>
<evidence type="ECO:0000313" key="2">
    <source>
        <dbReference type="Proteomes" id="UP001149079"/>
    </source>
</evidence>